<evidence type="ECO:0000313" key="1">
    <source>
        <dbReference type="EMBL" id="GBP80575.1"/>
    </source>
</evidence>
<protein>
    <submittedName>
        <fullName evidence="1">Uncharacterized protein</fullName>
    </submittedName>
</protein>
<dbReference type="Proteomes" id="UP000299102">
    <property type="component" value="Unassembled WGS sequence"/>
</dbReference>
<comment type="caution">
    <text evidence="1">The sequence shown here is derived from an EMBL/GenBank/DDBJ whole genome shotgun (WGS) entry which is preliminary data.</text>
</comment>
<keyword evidence="2" id="KW-1185">Reference proteome</keyword>
<gene>
    <name evidence="1" type="ORF">EVAR_37679_1</name>
</gene>
<proteinExistence type="predicted"/>
<reference evidence="1 2" key="1">
    <citation type="journal article" date="2019" name="Commun. Biol.">
        <title>The bagworm genome reveals a unique fibroin gene that provides high tensile strength.</title>
        <authorList>
            <person name="Kono N."/>
            <person name="Nakamura H."/>
            <person name="Ohtoshi R."/>
            <person name="Tomita M."/>
            <person name="Numata K."/>
            <person name="Arakawa K."/>
        </authorList>
    </citation>
    <scope>NUCLEOTIDE SEQUENCE [LARGE SCALE GENOMIC DNA]</scope>
</reference>
<name>A0A4C1Z1V5_EUMVA</name>
<sequence length="126" mass="13991">MVPRRRKTKSGIGRLVTSPESVGRVEDNTIRRRVYDSINVYAPINDLLGFGDVSICDVISRPTGFIVKLIPRTTNNESTLSRLPRRRLPCACADTKLRGLQLLPAGGVARSLSALRYWSKKHASTN</sequence>
<accession>A0A4C1Z1V5</accession>
<organism evidence="1 2">
    <name type="scientific">Eumeta variegata</name>
    <name type="common">Bagworm moth</name>
    <name type="synonym">Eumeta japonica</name>
    <dbReference type="NCBI Taxonomy" id="151549"/>
    <lineage>
        <taxon>Eukaryota</taxon>
        <taxon>Metazoa</taxon>
        <taxon>Ecdysozoa</taxon>
        <taxon>Arthropoda</taxon>
        <taxon>Hexapoda</taxon>
        <taxon>Insecta</taxon>
        <taxon>Pterygota</taxon>
        <taxon>Neoptera</taxon>
        <taxon>Endopterygota</taxon>
        <taxon>Lepidoptera</taxon>
        <taxon>Glossata</taxon>
        <taxon>Ditrysia</taxon>
        <taxon>Tineoidea</taxon>
        <taxon>Psychidae</taxon>
        <taxon>Oiketicinae</taxon>
        <taxon>Eumeta</taxon>
    </lineage>
</organism>
<dbReference type="EMBL" id="BGZK01001468">
    <property type="protein sequence ID" value="GBP80575.1"/>
    <property type="molecule type" value="Genomic_DNA"/>
</dbReference>
<dbReference type="AlphaFoldDB" id="A0A4C1Z1V5"/>
<evidence type="ECO:0000313" key="2">
    <source>
        <dbReference type="Proteomes" id="UP000299102"/>
    </source>
</evidence>